<proteinExistence type="predicted"/>
<keyword evidence="6" id="KW-1185">Reference proteome</keyword>
<dbReference type="InterPro" id="IPR009057">
    <property type="entry name" value="Homeodomain-like_sf"/>
</dbReference>
<dbReference type="Gene3D" id="1.10.10.60">
    <property type="entry name" value="Homeodomain-like"/>
    <property type="match status" value="2"/>
</dbReference>
<keyword evidence="1" id="KW-0805">Transcription regulation</keyword>
<gene>
    <name evidence="5" type="primary">bglC</name>
    <name evidence="5" type="ORF">XYCOK13_22020</name>
</gene>
<reference evidence="5" key="1">
    <citation type="submission" date="2021-04" db="EMBL/GenBank/DDBJ databases">
        <title>Draft genome sequence of Xylanibacillus composti strain K13.</title>
        <authorList>
            <person name="Uke A."/>
            <person name="Chhe C."/>
            <person name="Baramee S."/>
            <person name="Kosugi A."/>
        </authorList>
    </citation>
    <scope>NUCLEOTIDE SEQUENCE</scope>
    <source>
        <strain evidence="5">K13</strain>
    </source>
</reference>
<dbReference type="PROSITE" id="PS01124">
    <property type="entry name" value="HTH_ARAC_FAMILY_2"/>
    <property type="match status" value="1"/>
</dbReference>
<dbReference type="Gene3D" id="2.60.120.10">
    <property type="entry name" value="Jelly Rolls"/>
    <property type="match status" value="1"/>
</dbReference>
<keyword evidence="2" id="KW-0238">DNA-binding</keyword>
<dbReference type="PANTHER" id="PTHR43280">
    <property type="entry name" value="ARAC-FAMILY TRANSCRIPTIONAL REGULATOR"/>
    <property type="match status" value="1"/>
</dbReference>
<dbReference type="Pfam" id="PF12833">
    <property type="entry name" value="HTH_18"/>
    <property type="match status" value="1"/>
</dbReference>
<evidence type="ECO:0000256" key="3">
    <source>
        <dbReference type="ARBA" id="ARBA00023163"/>
    </source>
</evidence>
<organism evidence="5 6">
    <name type="scientific">Xylanibacillus composti</name>
    <dbReference type="NCBI Taxonomy" id="1572762"/>
    <lineage>
        <taxon>Bacteria</taxon>
        <taxon>Bacillati</taxon>
        <taxon>Bacillota</taxon>
        <taxon>Bacilli</taxon>
        <taxon>Bacillales</taxon>
        <taxon>Paenibacillaceae</taxon>
        <taxon>Xylanibacillus</taxon>
    </lineage>
</organism>
<keyword evidence="3" id="KW-0804">Transcription</keyword>
<dbReference type="SUPFAM" id="SSF51215">
    <property type="entry name" value="Regulatory protein AraC"/>
    <property type="match status" value="1"/>
</dbReference>
<evidence type="ECO:0000256" key="1">
    <source>
        <dbReference type="ARBA" id="ARBA00023015"/>
    </source>
</evidence>
<dbReference type="SMART" id="SM00342">
    <property type="entry name" value="HTH_ARAC"/>
    <property type="match status" value="1"/>
</dbReference>
<name>A0A8J4H6H3_9BACL</name>
<dbReference type="Proteomes" id="UP000677918">
    <property type="component" value="Unassembled WGS sequence"/>
</dbReference>
<dbReference type="PANTHER" id="PTHR43280:SF28">
    <property type="entry name" value="HTH-TYPE TRANSCRIPTIONAL ACTIVATOR RHAS"/>
    <property type="match status" value="1"/>
</dbReference>
<dbReference type="GO" id="GO:0043565">
    <property type="term" value="F:sequence-specific DNA binding"/>
    <property type="evidence" value="ECO:0007669"/>
    <property type="project" value="InterPro"/>
</dbReference>
<dbReference type="InterPro" id="IPR003313">
    <property type="entry name" value="AraC-bd"/>
</dbReference>
<evidence type="ECO:0000313" key="5">
    <source>
        <dbReference type="EMBL" id="GIQ69378.1"/>
    </source>
</evidence>
<sequence>MTYLPKYIKEYPNMYAELPLHISLNRLIQGYPAHRHDFLEFSYVVDGHGSETINGISHPMEPGVFTFVLPYQIHEIYTEPGKTLTLYNCMFSMDLLVEHGNALAGGLYELLHNRDHLPGYHYFEDDEHVRMLDIIQDIYQEYQGDGSWRKELVKAKLGELLIRFDRARHAAAASVMQKEAFQPGRSNIWPIIHYIHQHAQEPLTLTGVAERFGISPSHLSETLKKTTGQSFVPLVHDIRIRHACSLLSSTEMSVAEVAYEVGYGSYKTFHRIFAERKGMVPTQYRKLNTKL</sequence>
<dbReference type="InterPro" id="IPR018060">
    <property type="entry name" value="HTH_AraC"/>
</dbReference>
<dbReference type="InterPro" id="IPR014710">
    <property type="entry name" value="RmlC-like_jellyroll"/>
</dbReference>
<dbReference type="GO" id="GO:0003700">
    <property type="term" value="F:DNA-binding transcription factor activity"/>
    <property type="evidence" value="ECO:0007669"/>
    <property type="project" value="InterPro"/>
</dbReference>
<dbReference type="Pfam" id="PF02311">
    <property type="entry name" value="AraC_binding"/>
    <property type="match status" value="1"/>
</dbReference>
<accession>A0A8J4H6H3</accession>
<evidence type="ECO:0000259" key="4">
    <source>
        <dbReference type="PROSITE" id="PS01124"/>
    </source>
</evidence>
<dbReference type="RefSeq" id="WP_213412180.1">
    <property type="nucleotide sequence ID" value="NZ_BOVK01000027.1"/>
</dbReference>
<evidence type="ECO:0000313" key="6">
    <source>
        <dbReference type="Proteomes" id="UP000677918"/>
    </source>
</evidence>
<evidence type="ECO:0000256" key="2">
    <source>
        <dbReference type="ARBA" id="ARBA00023125"/>
    </source>
</evidence>
<dbReference type="InterPro" id="IPR037923">
    <property type="entry name" value="HTH-like"/>
</dbReference>
<dbReference type="EMBL" id="BOVK01000027">
    <property type="protein sequence ID" value="GIQ69378.1"/>
    <property type="molecule type" value="Genomic_DNA"/>
</dbReference>
<protein>
    <submittedName>
        <fullName evidence="5">Transcriptional regulator</fullName>
    </submittedName>
</protein>
<comment type="caution">
    <text evidence="5">The sequence shown here is derived from an EMBL/GenBank/DDBJ whole genome shotgun (WGS) entry which is preliminary data.</text>
</comment>
<dbReference type="AlphaFoldDB" id="A0A8J4H6H3"/>
<feature type="domain" description="HTH araC/xylS-type" evidence="4">
    <location>
        <begin position="189"/>
        <end position="287"/>
    </location>
</feature>
<dbReference type="SUPFAM" id="SSF46689">
    <property type="entry name" value="Homeodomain-like"/>
    <property type="match status" value="2"/>
</dbReference>